<dbReference type="RefSeq" id="WP_130754991.1">
    <property type="nucleotide sequence ID" value="NZ_BBQY01000093.1"/>
</dbReference>
<reference evidence="1 2" key="1">
    <citation type="submission" date="2014-12" db="EMBL/GenBank/DDBJ databases">
        <title>Whole genome sequencing of Sphingobium xenophagum OW59.</title>
        <authorList>
            <person name="Ohta Y."/>
            <person name="Nishi S."/>
            <person name="Hatada Y."/>
        </authorList>
    </citation>
    <scope>NUCLEOTIDE SEQUENCE [LARGE SCALE GENOMIC DNA]</scope>
    <source>
        <strain evidence="1 2">OW59</strain>
    </source>
</reference>
<dbReference type="EMBL" id="BBQY01000093">
    <property type="protein sequence ID" value="GBH33206.1"/>
    <property type="molecule type" value="Genomic_DNA"/>
</dbReference>
<proteinExistence type="predicted"/>
<organism evidence="1 2">
    <name type="scientific">Sphingobium xenophagum</name>
    <dbReference type="NCBI Taxonomy" id="121428"/>
    <lineage>
        <taxon>Bacteria</taxon>
        <taxon>Pseudomonadati</taxon>
        <taxon>Pseudomonadota</taxon>
        <taxon>Alphaproteobacteria</taxon>
        <taxon>Sphingomonadales</taxon>
        <taxon>Sphingomonadaceae</taxon>
        <taxon>Sphingobium</taxon>
    </lineage>
</organism>
<accession>A0A401J942</accession>
<keyword evidence="2" id="KW-1185">Reference proteome</keyword>
<dbReference type="Proteomes" id="UP000290975">
    <property type="component" value="Unassembled WGS sequence"/>
</dbReference>
<dbReference type="AlphaFoldDB" id="A0A401J942"/>
<evidence type="ECO:0000313" key="1">
    <source>
        <dbReference type="EMBL" id="GBH33206.1"/>
    </source>
</evidence>
<protein>
    <submittedName>
        <fullName evidence="1">Uncharacterized protein</fullName>
    </submittedName>
</protein>
<comment type="caution">
    <text evidence="1">The sequence shown here is derived from an EMBL/GenBank/DDBJ whole genome shotgun (WGS) entry which is preliminary data.</text>
</comment>
<gene>
    <name evidence="1" type="ORF">MBESOW_P4486</name>
</gene>
<evidence type="ECO:0000313" key="2">
    <source>
        <dbReference type="Proteomes" id="UP000290975"/>
    </source>
</evidence>
<name>A0A401J942_SPHXE</name>
<sequence length="111" mass="12494">MKNVQIIDGAVNATFSVFQATAEEFEAIFPDGRDMELVEDLIDRLGDDAAGAVLAPLWDRPMLKRDALGIHGTLFYDNEDRRAHIPPSKREVDWDSGSINQAQRVLFAKHR</sequence>